<dbReference type="InterPro" id="IPR046533">
    <property type="entry name" value="DUF6598"/>
</dbReference>
<reference evidence="2" key="1">
    <citation type="submission" date="2015-04" db="UniProtKB">
        <authorList>
            <consortium name="EnsemblPlants"/>
        </authorList>
    </citation>
    <scope>IDENTIFICATION</scope>
</reference>
<dbReference type="Gramene" id="OPUNC09G02630.1">
    <property type="protein sequence ID" value="OPUNC09G02630.1"/>
    <property type="gene ID" value="OPUNC09G02630"/>
</dbReference>
<dbReference type="EnsemblPlants" id="OPUNC09G02630.1">
    <property type="protein sequence ID" value="OPUNC09G02630.1"/>
    <property type="gene ID" value="OPUNC09G02630"/>
</dbReference>
<dbReference type="OMA" id="SCIEMIG"/>
<keyword evidence="3" id="KW-1185">Reference proteome</keyword>
<dbReference type="HOGENOM" id="CLU_137630_0_0_1"/>
<reference evidence="2" key="2">
    <citation type="submission" date="2018-05" db="EMBL/GenBank/DDBJ databases">
        <title>OpunRS2 (Oryza punctata Reference Sequence Version 2).</title>
        <authorList>
            <person name="Zhang J."/>
            <person name="Kudrna D."/>
            <person name="Lee S."/>
            <person name="Talag J."/>
            <person name="Welchert J."/>
            <person name="Wing R.A."/>
        </authorList>
    </citation>
    <scope>NUCLEOTIDE SEQUENCE [LARGE SCALE GENOMIC DNA]</scope>
</reference>
<accession>A0A0E0LZ17</accession>
<dbReference type="PANTHER" id="PTHR33065">
    <property type="entry name" value="OS07G0486400 PROTEIN"/>
    <property type="match status" value="1"/>
</dbReference>
<feature type="domain" description="DUF6598" evidence="1">
    <location>
        <begin position="69"/>
        <end position="125"/>
    </location>
</feature>
<evidence type="ECO:0000313" key="2">
    <source>
        <dbReference type="EnsemblPlants" id="OPUNC09G02630.1"/>
    </source>
</evidence>
<dbReference type="PANTHER" id="PTHR33065:SF88">
    <property type="entry name" value="OS11G0104220 PROTEIN"/>
    <property type="match status" value="1"/>
</dbReference>
<protein>
    <recommendedName>
        <fullName evidence="1">DUF6598 domain-containing protein</fullName>
    </recommendedName>
</protein>
<evidence type="ECO:0000259" key="1">
    <source>
        <dbReference type="Pfam" id="PF20241"/>
    </source>
</evidence>
<proteinExistence type="predicted"/>
<dbReference type="STRING" id="4537.A0A0E0LZ17"/>
<name>A0A0E0LZ17_ORYPU</name>
<organism evidence="2">
    <name type="scientific">Oryza punctata</name>
    <name type="common">Red rice</name>
    <dbReference type="NCBI Taxonomy" id="4537"/>
    <lineage>
        <taxon>Eukaryota</taxon>
        <taxon>Viridiplantae</taxon>
        <taxon>Streptophyta</taxon>
        <taxon>Embryophyta</taxon>
        <taxon>Tracheophyta</taxon>
        <taxon>Spermatophyta</taxon>
        <taxon>Magnoliopsida</taxon>
        <taxon>Liliopsida</taxon>
        <taxon>Poales</taxon>
        <taxon>Poaceae</taxon>
        <taxon>BOP clade</taxon>
        <taxon>Oryzoideae</taxon>
        <taxon>Oryzeae</taxon>
        <taxon>Oryzinae</taxon>
        <taxon>Oryza</taxon>
    </lineage>
</organism>
<dbReference type="Proteomes" id="UP000026962">
    <property type="component" value="Chromosome 9"/>
</dbReference>
<dbReference type="Pfam" id="PF20241">
    <property type="entry name" value="DUF6598"/>
    <property type="match status" value="1"/>
</dbReference>
<sequence>MRLFSKKAKDTWWFTEGASDNCPTVDVHHAPILEGSSHRDACLESIMLSQPTDCQPNRETCTVHFPTRMMQIFSIKLAKVHMDNGPIQLYGYIAVRDHLDSMLNYVVNYGRDDPIIVRQVHILHLYAII</sequence>
<evidence type="ECO:0000313" key="3">
    <source>
        <dbReference type="Proteomes" id="UP000026962"/>
    </source>
</evidence>
<dbReference type="AlphaFoldDB" id="A0A0E0LZ17"/>